<dbReference type="Gene3D" id="3.10.50.40">
    <property type="match status" value="1"/>
</dbReference>
<feature type="chain" id="PRO_5044868989" description="Foldase protein PrsA" evidence="13">
    <location>
        <begin position="51"/>
        <end position="373"/>
    </location>
</feature>
<dbReference type="InterPro" id="IPR027304">
    <property type="entry name" value="Trigger_fact/SurA_dom_sf"/>
</dbReference>
<feature type="domain" description="PpiC" evidence="14">
    <location>
        <begin position="173"/>
        <end position="254"/>
    </location>
</feature>
<dbReference type="PANTHER" id="PTHR47245">
    <property type="entry name" value="PEPTIDYLPROLYL ISOMERASE"/>
    <property type="match status" value="1"/>
</dbReference>
<dbReference type="EMBL" id="ATIR01000106">
    <property type="protein sequence ID" value="EPI04795.1"/>
    <property type="molecule type" value="Genomic_DNA"/>
</dbReference>
<keyword evidence="10" id="KW-0449">Lipoprotein</keyword>
<dbReference type="AlphaFoldDB" id="A0ABC9THY8"/>
<sequence>MKLCLRLFLFQNKVWYSYNRNKTKKTGVHKRMKKKLILAAAGAMAVFSLAACSSGSKDIATMKGSTITVDDFYNQIKEQSTSQQAFSQMVIYKVFEEKYGDKVTDKDIQKNFDEAKEQVEAQGGKFSDALKQAGLTEKTFKKQLKQRAAYDAGLKAHLKITDEDLKTAWASFHPEVEAQIIQVASEDDAKAVKKEITDGGDFTKIAKEKSTDAATKKDGGKIKFDSQATTVPAEVKEAAFKLKDGEVSEPIAATNMQTYQTTYYVVKMTKNKAKGNDMKPYEKEIKKIAEETKLADQTFVSKVISDELKAANVKIKDDAFKNALAGYMQTESSSASSEKKESKSSDSKTSDTKTSDSEKATDSSSKTTESSSK</sequence>
<evidence type="ECO:0000256" key="9">
    <source>
        <dbReference type="ARBA" id="ARBA00023235"/>
    </source>
</evidence>
<evidence type="ECO:0000313" key="16">
    <source>
        <dbReference type="Proteomes" id="UP000015750"/>
    </source>
</evidence>
<gene>
    <name evidence="11" type="primary">prsA</name>
    <name evidence="15" type="ORF">D358_02839</name>
</gene>
<evidence type="ECO:0000256" key="5">
    <source>
        <dbReference type="ARBA" id="ARBA00022729"/>
    </source>
</evidence>
<dbReference type="InterPro" id="IPR000297">
    <property type="entry name" value="PPIase_PpiC"/>
</dbReference>
<keyword evidence="4 11" id="KW-1003">Cell membrane</keyword>
<protein>
    <recommendedName>
        <fullName evidence="11">Foldase protein PrsA</fullName>
        <ecNumber evidence="11">5.2.1.8</ecNumber>
    </recommendedName>
</protein>
<evidence type="ECO:0000313" key="15">
    <source>
        <dbReference type="EMBL" id="EPI04795.1"/>
    </source>
</evidence>
<proteinExistence type="inferred from homology"/>
<feature type="region of interest" description="Disordered" evidence="12">
    <location>
        <begin position="328"/>
        <end position="373"/>
    </location>
</feature>
<dbReference type="GO" id="GO:0003755">
    <property type="term" value="F:peptidyl-prolyl cis-trans isomerase activity"/>
    <property type="evidence" value="ECO:0007669"/>
    <property type="project" value="UniProtKB-UniRule"/>
</dbReference>
<evidence type="ECO:0000256" key="13">
    <source>
        <dbReference type="SAM" id="SignalP"/>
    </source>
</evidence>
<feature type="signal peptide" evidence="13">
    <location>
        <begin position="1"/>
        <end position="50"/>
    </location>
</feature>
<dbReference type="InterPro" id="IPR050245">
    <property type="entry name" value="PrsA_foldase"/>
</dbReference>
<evidence type="ECO:0000256" key="6">
    <source>
        <dbReference type="ARBA" id="ARBA00023110"/>
    </source>
</evidence>
<evidence type="ECO:0000256" key="3">
    <source>
        <dbReference type="ARBA" id="ARBA00006071"/>
    </source>
</evidence>
<keyword evidence="8" id="KW-0564">Palmitate</keyword>
<organism evidence="15 16">
    <name type="scientific">Enterococcus faecalis RP2S-4</name>
    <dbReference type="NCBI Taxonomy" id="1244145"/>
    <lineage>
        <taxon>Bacteria</taxon>
        <taxon>Bacillati</taxon>
        <taxon>Bacillota</taxon>
        <taxon>Bacilli</taxon>
        <taxon>Lactobacillales</taxon>
        <taxon>Enterococcaceae</taxon>
        <taxon>Enterococcus</taxon>
    </lineage>
</organism>
<comment type="similarity">
    <text evidence="3 11">Belongs to the PrsA family.</text>
</comment>
<dbReference type="GO" id="GO:0006457">
    <property type="term" value="P:protein folding"/>
    <property type="evidence" value="ECO:0007669"/>
    <property type="project" value="UniProtKB-UniRule"/>
</dbReference>
<evidence type="ECO:0000259" key="14">
    <source>
        <dbReference type="PROSITE" id="PS50198"/>
    </source>
</evidence>
<evidence type="ECO:0000256" key="12">
    <source>
        <dbReference type="SAM" id="MobiDB-lite"/>
    </source>
</evidence>
<name>A0ABC9THY8_ENTFL</name>
<dbReference type="GO" id="GO:0005886">
    <property type="term" value="C:plasma membrane"/>
    <property type="evidence" value="ECO:0007669"/>
    <property type="project" value="UniProtKB-SubCell"/>
</dbReference>
<dbReference type="PANTHER" id="PTHR47245:SF1">
    <property type="entry name" value="FOLDASE PROTEIN PRSA"/>
    <property type="match status" value="1"/>
</dbReference>
<feature type="compositionally biased region" description="Basic and acidic residues" evidence="12">
    <location>
        <begin position="337"/>
        <end position="361"/>
    </location>
</feature>
<dbReference type="Proteomes" id="UP000015750">
    <property type="component" value="Unassembled WGS sequence"/>
</dbReference>
<dbReference type="SUPFAM" id="SSF54534">
    <property type="entry name" value="FKBP-like"/>
    <property type="match status" value="1"/>
</dbReference>
<keyword evidence="7 11" id="KW-0472">Membrane</keyword>
<feature type="compositionally biased region" description="Low complexity" evidence="12">
    <location>
        <begin position="362"/>
        <end position="373"/>
    </location>
</feature>
<dbReference type="InterPro" id="IPR046357">
    <property type="entry name" value="PPIase_dom_sf"/>
</dbReference>
<accession>A0ABC9THY8</accession>
<dbReference type="HAMAP" id="MF_01145">
    <property type="entry name" value="Foldase_PrsA"/>
    <property type="match status" value="1"/>
</dbReference>
<dbReference type="Pfam" id="PF00639">
    <property type="entry name" value="Rotamase"/>
    <property type="match status" value="1"/>
</dbReference>
<reference evidence="15 16" key="1">
    <citation type="submission" date="2013-06" db="EMBL/GenBank/DDBJ databases">
        <authorList>
            <person name="Weinstock G."/>
            <person name="Sodergren E."/>
            <person name="Lobos E.A."/>
            <person name="Fulton L."/>
            <person name="Fulton R."/>
            <person name="Courtney L."/>
            <person name="Fronick C."/>
            <person name="O'Laughlin M."/>
            <person name="Godfrey J."/>
            <person name="Wilson R.M."/>
            <person name="Miner T."/>
            <person name="Farmer C."/>
            <person name="Delehaunty K."/>
            <person name="Cordes M."/>
            <person name="Minx P."/>
            <person name="Tomlinson C."/>
            <person name="Chen J."/>
            <person name="Wollam A."/>
            <person name="Pepin K.H."/>
            <person name="Bhonagiri V."/>
            <person name="Zhang X."/>
            <person name="Warren W."/>
            <person name="Mitreva M."/>
            <person name="Mardis E.R."/>
            <person name="Wilson R.K."/>
        </authorList>
    </citation>
    <scope>NUCLEOTIDE SEQUENCE [LARGE SCALE GENOMIC DNA]</scope>
    <source>
        <strain evidence="15 16">RP2S-4</strain>
    </source>
</reference>
<evidence type="ECO:0000256" key="8">
    <source>
        <dbReference type="ARBA" id="ARBA00023139"/>
    </source>
</evidence>
<dbReference type="EC" id="5.2.1.8" evidence="11"/>
<dbReference type="PROSITE" id="PS50198">
    <property type="entry name" value="PPIC_PPIASE_2"/>
    <property type="match status" value="1"/>
</dbReference>
<comment type="catalytic activity">
    <reaction evidence="1 11">
        <text>[protein]-peptidylproline (omega=180) = [protein]-peptidylproline (omega=0)</text>
        <dbReference type="Rhea" id="RHEA:16237"/>
        <dbReference type="Rhea" id="RHEA-COMP:10747"/>
        <dbReference type="Rhea" id="RHEA-COMP:10748"/>
        <dbReference type="ChEBI" id="CHEBI:83833"/>
        <dbReference type="ChEBI" id="CHEBI:83834"/>
        <dbReference type="EC" id="5.2.1.8"/>
    </reaction>
</comment>
<evidence type="ECO:0000256" key="7">
    <source>
        <dbReference type="ARBA" id="ARBA00023136"/>
    </source>
</evidence>
<comment type="caution">
    <text evidence="15">The sequence shown here is derived from an EMBL/GenBank/DDBJ whole genome shotgun (WGS) entry which is preliminary data.</text>
</comment>
<comment type="subcellular location">
    <subcellularLocation>
        <location evidence="2">Cell membrane</location>
        <topology evidence="2">Lipid-anchor</topology>
    </subcellularLocation>
</comment>
<comment type="function">
    <text evidence="11">Plays a major role in protein secretion by helping the post-translocational extracellular folding of several secreted proteins.</text>
</comment>
<evidence type="ECO:0000256" key="4">
    <source>
        <dbReference type="ARBA" id="ARBA00022475"/>
    </source>
</evidence>
<keyword evidence="9 11" id="KW-0413">Isomerase</keyword>
<evidence type="ECO:0000256" key="2">
    <source>
        <dbReference type="ARBA" id="ARBA00004193"/>
    </source>
</evidence>
<evidence type="ECO:0000256" key="11">
    <source>
        <dbReference type="HAMAP-Rule" id="MF_01145"/>
    </source>
</evidence>
<evidence type="ECO:0000256" key="10">
    <source>
        <dbReference type="ARBA" id="ARBA00023288"/>
    </source>
</evidence>
<keyword evidence="5 11" id="KW-0732">Signal</keyword>
<evidence type="ECO:0000256" key="1">
    <source>
        <dbReference type="ARBA" id="ARBA00000971"/>
    </source>
</evidence>
<dbReference type="SUPFAM" id="SSF109998">
    <property type="entry name" value="Triger factor/SurA peptide-binding domain-like"/>
    <property type="match status" value="1"/>
</dbReference>
<keyword evidence="6 11" id="KW-0697">Rotamase</keyword>
<dbReference type="InterPro" id="IPR023059">
    <property type="entry name" value="Foldase_PrsA"/>
</dbReference>